<keyword evidence="13" id="KW-1185">Reference proteome</keyword>
<comment type="subcellular location">
    <subcellularLocation>
        <location evidence="1">Mitochondrion inner membrane</location>
        <topology evidence="1">Multi-pass membrane protein</topology>
    </subcellularLocation>
</comment>
<feature type="repeat" description="Solcar" evidence="10">
    <location>
        <begin position="91"/>
        <end position="176"/>
    </location>
</feature>
<gene>
    <name evidence="12" type="ORF">PHAECO_LOCUS8525</name>
</gene>
<reference evidence="12" key="2">
    <citation type="submission" date="2022-10" db="EMBL/GenBank/DDBJ databases">
        <authorList>
            <consortium name="ENA_rothamsted_submissions"/>
            <consortium name="culmorum"/>
            <person name="King R."/>
        </authorList>
    </citation>
    <scope>NUCLEOTIDE SEQUENCE</scope>
</reference>
<evidence type="ECO:0000313" key="13">
    <source>
        <dbReference type="Proteomes" id="UP001153737"/>
    </source>
</evidence>
<evidence type="ECO:0000256" key="3">
    <source>
        <dbReference type="ARBA" id="ARBA00022448"/>
    </source>
</evidence>
<dbReference type="Proteomes" id="UP001153737">
    <property type="component" value="Chromosome 4"/>
</dbReference>
<evidence type="ECO:0000256" key="5">
    <source>
        <dbReference type="ARBA" id="ARBA00022737"/>
    </source>
</evidence>
<evidence type="ECO:0000256" key="6">
    <source>
        <dbReference type="ARBA" id="ARBA00022792"/>
    </source>
</evidence>
<evidence type="ECO:0000256" key="7">
    <source>
        <dbReference type="ARBA" id="ARBA00022989"/>
    </source>
</evidence>
<dbReference type="SUPFAM" id="SSF103506">
    <property type="entry name" value="Mitochondrial carrier"/>
    <property type="match status" value="1"/>
</dbReference>
<dbReference type="PROSITE" id="PS50920">
    <property type="entry name" value="SOLCAR"/>
    <property type="match status" value="2"/>
</dbReference>
<dbReference type="InterPro" id="IPR052465">
    <property type="entry name" value="Mito_NAD+_Carrier"/>
</dbReference>
<dbReference type="GO" id="GO:0005743">
    <property type="term" value="C:mitochondrial inner membrane"/>
    <property type="evidence" value="ECO:0007669"/>
    <property type="project" value="UniProtKB-SubCell"/>
</dbReference>
<accession>A0A9P0DU98</accession>
<dbReference type="Gene3D" id="1.50.40.10">
    <property type="entry name" value="Mitochondrial carrier domain"/>
    <property type="match status" value="1"/>
</dbReference>
<organism evidence="12 13">
    <name type="scientific">Phaedon cochleariae</name>
    <name type="common">Mustard beetle</name>
    <dbReference type="NCBI Taxonomy" id="80249"/>
    <lineage>
        <taxon>Eukaryota</taxon>
        <taxon>Metazoa</taxon>
        <taxon>Ecdysozoa</taxon>
        <taxon>Arthropoda</taxon>
        <taxon>Hexapoda</taxon>
        <taxon>Insecta</taxon>
        <taxon>Pterygota</taxon>
        <taxon>Neoptera</taxon>
        <taxon>Endopterygota</taxon>
        <taxon>Coleoptera</taxon>
        <taxon>Polyphaga</taxon>
        <taxon>Cucujiformia</taxon>
        <taxon>Chrysomeloidea</taxon>
        <taxon>Chrysomelidae</taxon>
        <taxon>Chrysomelinae</taxon>
        <taxon>Chrysomelini</taxon>
        <taxon>Phaedon</taxon>
    </lineage>
</organism>
<evidence type="ECO:0008006" key="14">
    <source>
        <dbReference type="Google" id="ProtNLM"/>
    </source>
</evidence>
<protein>
    <recommendedName>
        <fullName evidence="14">Mitochondrial carrier protein</fullName>
    </recommendedName>
</protein>
<evidence type="ECO:0000256" key="2">
    <source>
        <dbReference type="ARBA" id="ARBA00006375"/>
    </source>
</evidence>
<sequence length="273" mass="31051">MVSNSYTRDFVCGLGSAVTTTAITFPINKLIYRQVLVGGNLGKAFNSIRQEGIVYLYRGGMPPLVQKATCLSTMFGVYNSVTMPLKKYHLNEYVEKVCGSCVSATVEAAFVPFERIQVLLVHSKYNDRFKNMVHTFREVHKHYGVREFYRGFTVVWIRNIASNCCFFITKGEIQKSKLMKNENYSSGLKNFVSGGVLGLMMSTFFYPCKVMKIVLHQNLGGRFLSLRETASIVYRRNGRGMRNFYTGVVTNGVRSLLSWGITNMTFEFLRHSM</sequence>
<keyword evidence="8" id="KW-0496">Mitochondrion</keyword>
<dbReference type="AlphaFoldDB" id="A0A9P0DU98"/>
<keyword evidence="4 10" id="KW-0812">Transmembrane</keyword>
<evidence type="ECO:0000256" key="10">
    <source>
        <dbReference type="PROSITE-ProRule" id="PRU00282"/>
    </source>
</evidence>
<feature type="repeat" description="Solcar" evidence="10">
    <location>
        <begin position="4"/>
        <end position="84"/>
    </location>
</feature>
<keyword evidence="7" id="KW-1133">Transmembrane helix</keyword>
<dbReference type="InterPro" id="IPR018108">
    <property type="entry name" value="MCP_transmembrane"/>
</dbReference>
<keyword evidence="3 11" id="KW-0813">Transport</keyword>
<name>A0A9P0DU98_PHACE</name>
<proteinExistence type="inferred from homology"/>
<evidence type="ECO:0000256" key="9">
    <source>
        <dbReference type="ARBA" id="ARBA00023136"/>
    </source>
</evidence>
<dbReference type="PANTHER" id="PTHR46131">
    <property type="entry name" value="SD08549P"/>
    <property type="match status" value="1"/>
</dbReference>
<dbReference type="PANTHER" id="PTHR46131:SF1">
    <property type="entry name" value="SD08549P"/>
    <property type="match status" value="1"/>
</dbReference>
<dbReference type="Pfam" id="PF00153">
    <property type="entry name" value="Mito_carr"/>
    <property type="match status" value="3"/>
</dbReference>
<evidence type="ECO:0000256" key="8">
    <source>
        <dbReference type="ARBA" id="ARBA00023128"/>
    </source>
</evidence>
<reference evidence="12" key="1">
    <citation type="submission" date="2022-01" db="EMBL/GenBank/DDBJ databases">
        <authorList>
            <person name="King R."/>
        </authorList>
    </citation>
    <scope>NUCLEOTIDE SEQUENCE</scope>
</reference>
<dbReference type="InterPro" id="IPR023395">
    <property type="entry name" value="MCP_dom_sf"/>
</dbReference>
<keyword evidence="5" id="KW-0677">Repeat</keyword>
<dbReference type="GO" id="GO:0051724">
    <property type="term" value="F:NAD transmembrane transporter activity"/>
    <property type="evidence" value="ECO:0007669"/>
    <property type="project" value="TreeGrafter"/>
</dbReference>
<keyword evidence="9 10" id="KW-0472">Membrane</keyword>
<evidence type="ECO:0000256" key="11">
    <source>
        <dbReference type="RuleBase" id="RU000488"/>
    </source>
</evidence>
<dbReference type="EMBL" id="OU896710">
    <property type="protein sequence ID" value="CAH1162963.1"/>
    <property type="molecule type" value="Genomic_DNA"/>
</dbReference>
<evidence type="ECO:0000313" key="12">
    <source>
        <dbReference type="EMBL" id="CAH1162963.1"/>
    </source>
</evidence>
<dbReference type="OrthoDB" id="8173371at2759"/>
<evidence type="ECO:0000256" key="1">
    <source>
        <dbReference type="ARBA" id="ARBA00004448"/>
    </source>
</evidence>
<keyword evidence="6" id="KW-0999">Mitochondrion inner membrane</keyword>
<evidence type="ECO:0000256" key="4">
    <source>
        <dbReference type="ARBA" id="ARBA00022692"/>
    </source>
</evidence>
<comment type="similarity">
    <text evidence="2 11">Belongs to the mitochondrial carrier (TC 2.A.29) family.</text>
</comment>